<protein>
    <submittedName>
        <fullName evidence="16">TonB-dependent receptor</fullName>
    </submittedName>
</protein>
<dbReference type="GO" id="GO:0044718">
    <property type="term" value="P:siderophore transmembrane transport"/>
    <property type="evidence" value="ECO:0007669"/>
    <property type="project" value="TreeGrafter"/>
</dbReference>
<reference evidence="16 18" key="1">
    <citation type="submission" date="2018-06" db="EMBL/GenBank/DDBJ databases">
        <title>Comparative genomics of rhizobia nodulating Arachis hypogaea in China.</title>
        <authorList>
            <person name="Li Y."/>
        </authorList>
    </citation>
    <scope>NUCLEOTIDE SEQUENCE [LARGE SCALE GENOMIC DNA]</scope>
    <source>
        <strain evidence="16 18">CCBAU 51670</strain>
    </source>
</reference>
<dbReference type="GO" id="GO:0015344">
    <property type="term" value="F:siderophore uptake transmembrane transporter activity"/>
    <property type="evidence" value="ECO:0007669"/>
    <property type="project" value="TreeGrafter"/>
</dbReference>
<evidence type="ECO:0000256" key="5">
    <source>
        <dbReference type="ARBA" id="ARBA00022729"/>
    </source>
</evidence>
<keyword evidence="9 10" id="KW-0998">Cell outer membrane</keyword>
<dbReference type="InterPro" id="IPR037066">
    <property type="entry name" value="Plug_dom_sf"/>
</dbReference>
<evidence type="ECO:0000256" key="13">
    <source>
        <dbReference type="SAM" id="SignalP"/>
    </source>
</evidence>
<dbReference type="KEGG" id="bgz:XH91_16530"/>
<feature type="signal peptide" evidence="13">
    <location>
        <begin position="1"/>
        <end position="28"/>
    </location>
</feature>
<keyword evidence="19" id="KW-1185">Reference proteome</keyword>
<reference evidence="17 19" key="2">
    <citation type="submission" date="2018-10" db="EMBL/GenBank/DDBJ databases">
        <title>Bradyrhizobium sp. nov., effective nodules isolated from peanut in China.</title>
        <authorList>
            <person name="Li Y."/>
        </authorList>
    </citation>
    <scope>NUCLEOTIDE SEQUENCE [LARGE SCALE GENOMIC DNA]</scope>
    <source>
        <strain evidence="17 19">CCBAU 53426</strain>
    </source>
</reference>
<evidence type="ECO:0000256" key="3">
    <source>
        <dbReference type="ARBA" id="ARBA00022452"/>
    </source>
</evidence>
<feature type="chain" id="PRO_5042185355" evidence="13">
    <location>
        <begin position="29"/>
        <end position="835"/>
    </location>
</feature>
<evidence type="ECO:0000256" key="8">
    <source>
        <dbReference type="ARBA" id="ARBA00023136"/>
    </source>
</evidence>
<dbReference type="GO" id="GO:0009279">
    <property type="term" value="C:cell outer membrane"/>
    <property type="evidence" value="ECO:0007669"/>
    <property type="project" value="UniProtKB-SubCell"/>
</dbReference>
<dbReference type="Proteomes" id="UP000288972">
    <property type="component" value="Chromosome"/>
</dbReference>
<comment type="subcellular location">
    <subcellularLocation>
        <location evidence="1 10">Cell outer membrane</location>
        <topology evidence="1 10">Multi-pass membrane protein</topology>
    </subcellularLocation>
</comment>
<evidence type="ECO:0000313" key="16">
    <source>
        <dbReference type="EMBL" id="QAU46810.1"/>
    </source>
</evidence>
<evidence type="ECO:0000256" key="2">
    <source>
        <dbReference type="ARBA" id="ARBA00022448"/>
    </source>
</evidence>
<accession>A0AAE6C8R9</accession>
<evidence type="ECO:0000256" key="11">
    <source>
        <dbReference type="RuleBase" id="RU003357"/>
    </source>
</evidence>
<evidence type="ECO:0000256" key="6">
    <source>
        <dbReference type="ARBA" id="ARBA00023065"/>
    </source>
</evidence>
<dbReference type="AlphaFoldDB" id="A0AAE6C8R9"/>
<dbReference type="EMBL" id="CP030053">
    <property type="protein sequence ID" value="QAU46810.1"/>
    <property type="molecule type" value="Genomic_DNA"/>
</dbReference>
<dbReference type="Pfam" id="PF07715">
    <property type="entry name" value="Plug"/>
    <property type="match status" value="1"/>
</dbReference>
<feature type="domain" description="TonB-dependent receptor plug" evidence="15">
    <location>
        <begin position="105"/>
        <end position="217"/>
    </location>
</feature>
<keyword evidence="8 10" id="KW-0472">Membrane</keyword>
<dbReference type="Pfam" id="PF00593">
    <property type="entry name" value="TonB_dep_Rec_b-barrel"/>
    <property type="match status" value="1"/>
</dbReference>
<dbReference type="RefSeq" id="WP_128951545.1">
    <property type="nucleotide sequence ID" value="NZ_CP030053.1"/>
</dbReference>
<keyword evidence="16" id="KW-0675">Receptor</keyword>
<evidence type="ECO:0000313" key="19">
    <source>
        <dbReference type="Proteomes" id="UP000290401"/>
    </source>
</evidence>
<evidence type="ECO:0000256" key="7">
    <source>
        <dbReference type="ARBA" id="ARBA00023077"/>
    </source>
</evidence>
<keyword evidence="5 13" id="KW-0732">Signal</keyword>
<evidence type="ECO:0000259" key="15">
    <source>
        <dbReference type="Pfam" id="PF07715"/>
    </source>
</evidence>
<proteinExistence type="inferred from homology"/>
<keyword evidence="6" id="KW-0406">Ion transport</keyword>
<evidence type="ECO:0000259" key="14">
    <source>
        <dbReference type="Pfam" id="PF00593"/>
    </source>
</evidence>
<gene>
    <name evidence="17" type="ORF">EAS56_26950</name>
    <name evidence="16" type="ORF">XH91_16530</name>
</gene>
<dbReference type="Gene3D" id="2.40.170.20">
    <property type="entry name" value="TonB-dependent receptor, beta-barrel domain"/>
    <property type="match status" value="1"/>
</dbReference>
<evidence type="ECO:0000256" key="9">
    <source>
        <dbReference type="ARBA" id="ARBA00023237"/>
    </source>
</evidence>
<dbReference type="PANTHER" id="PTHR30069">
    <property type="entry name" value="TONB-DEPENDENT OUTER MEMBRANE RECEPTOR"/>
    <property type="match status" value="1"/>
</dbReference>
<name>A0AAE6C8R9_9BRAD</name>
<organism evidence="16 18">
    <name type="scientific">Bradyrhizobium guangzhouense</name>
    <dbReference type="NCBI Taxonomy" id="1325095"/>
    <lineage>
        <taxon>Bacteria</taxon>
        <taxon>Pseudomonadati</taxon>
        <taxon>Pseudomonadota</taxon>
        <taxon>Alphaproteobacteria</taxon>
        <taxon>Hyphomicrobiales</taxon>
        <taxon>Nitrobacteraceae</taxon>
        <taxon>Bradyrhizobium</taxon>
    </lineage>
</organism>
<evidence type="ECO:0000256" key="4">
    <source>
        <dbReference type="ARBA" id="ARBA00022692"/>
    </source>
</evidence>
<dbReference type="InterPro" id="IPR039426">
    <property type="entry name" value="TonB-dep_rcpt-like"/>
</dbReference>
<dbReference type="InterPro" id="IPR036942">
    <property type="entry name" value="Beta-barrel_TonB_sf"/>
</dbReference>
<dbReference type="SUPFAM" id="SSF56935">
    <property type="entry name" value="Porins"/>
    <property type="match status" value="1"/>
</dbReference>
<keyword evidence="2 10" id="KW-0813">Transport</keyword>
<feature type="region of interest" description="Disordered" evidence="12">
    <location>
        <begin position="26"/>
        <end position="93"/>
    </location>
</feature>
<feature type="domain" description="TonB-dependent receptor-like beta-barrel" evidence="14">
    <location>
        <begin position="343"/>
        <end position="811"/>
    </location>
</feature>
<evidence type="ECO:0000313" key="17">
    <source>
        <dbReference type="EMBL" id="RXH09052.1"/>
    </source>
</evidence>
<feature type="compositionally biased region" description="Polar residues" evidence="12">
    <location>
        <begin position="79"/>
        <end position="93"/>
    </location>
</feature>
<dbReference type="PROSITE" id="PS52016">
    <property type="entry name" value="TONB_DEPENDENT_REC_3"/>
    <property type="match status" value="1"/>
</dbReference>
<evidence type="ECO:0000313" key="18">
    <source>
        <dbReference type="Proteomes" id="UP000288972"/>
    </source>
</evidence>
<keyword evidence="7 11" id="KW-0798">TonB box</keyword>
<dbReference type="InterPro" id="IPR012910">
    <property type="entry name" value="Plug_dom"/>
</dbReference>
<evidence type="ECO:0000256" key="1">
    <source>
        <dbReference type="ARBA" id="ARBA00004571"/>
    </source>
</evidence>
<comment type="similarity">
    <text evidence="10 11">Belongs to the TonB-dependent receptor family.</text>
</comment>
<dbReference type="Proteomes" id="UP000290401">
    <property type="component" value="Unassembled WGS sequence"/>
</dbReference>
<dbReference type="PANTHER" id="PTHR30069:SF53">
    <property type="entry name" value="COLICIN I RECEPTOR-RELATED"/>
    <property type="match status" value="1"/>
</dbReference>
<keyword evidence="4 10" id="KW-0812">Transmembrane</keyword>
<sequence length="835" mass="90196">MLSRHARCGMSVVAAQAALLASSSGAYAQSSPRELPRELPAVTVDAPATAKPRPRKPAVQTAGLRRDSAKPTVGRPASVATTNEQGAGTSRASLDQPAAVARYQLPQRSFSITAREADETINLKDPEDAVKYMPSLFVRKRNDGDNQAVLATRSWGLNSSARTLIYYDDLLISALIGNNNSGASPKWNLISPEAIGRIDFLNGPFAAAYPGNSIGGVLLITSKMPDKPFAVAKETVSVMPWSQYGTRNTYVTSQTSTAAGNRDGKLSWLVSANYLDSYQQPLTYTTFGTVFGVGPANTTGAIAAFNKTGGVANVIGTGALAHSQQTSANLRLAYDVSPLVQATYALGIWNNHQTSDPQTYLISTLNTQPTFGAQGAFASNKYIWDQTHLSNAVSLKSDTKGVFDFDLSASTYNYLQDVLLNPYTVTTAGIGYSQNGKITRNDGTNWQNADAKGVWRPLGVDGPHEISFGIHGDRYRLENPAYLSSVWNATASTGTGQLFSTGVGETRTGGVWVQDAWKVVPNLKLTLGGRLETWRASDGFNVNSVALSGGTPATPMPVLSSTATIQPGLDSTNFSPKASLSYDANKDWNITANFGEAYRYPTVTELYQNASVGTTIVLPDPFLTPEQDFTGELNVERHWSDGRVRLTLFKERTNNAIISQTNQVTSTGLTATTISNVDAIRMQGVELSADKDNVWIAGLQLFGSVTYVDSRILADAGWAGRDAAGNLTTVVGKRVPFVPDWRAKFGVTYRPNDSWAYTVAARYSGKQYSTLDNTDSVSHVYGAFDNFLVVDLKIHYNATQNFAFDLGIDNLFDAQYFLFHPFPGRTFVLAGKYTF</sequence>
<evidence type="ECO:0000256" key="10">
    <source>
        <dbReference type="PROSITE-ProRule" id="PRU01360"/>
    </source>
</evidence>
<dbReference type="Gene3D" id="2.170.130.10">
    <property type="entry name" value="TonB-dependent receptor, plug domain"/>
    <property type="match status" value="1"/>
</dbReference>
<dbReference type="EMBL" id="RDQZ01000027">
    <property type="protein sequence ID" value="RXH09052.1"/>
    <property type="molecule type" value="Genomic_DNA"/>
</dbReference>
<dbReference type="InterPro" id="IPR000531">
    <property type="entry name" value="Beta-barrel_TonB"/>
</dbReference>
<keyword evidence="3 10" id="KW-1134">Transmembrane beta strand</keyword>
<evidence type="ECO:0000256" key="12">
    <source>
        <dbReference type="SAM" id="MobiDB-lite"/>
    </source>
</evidence>